<feature type="compositionally biased region" description="Basic and acidic residues" evidence="18">
    <location>
        <begin position="179"/>
        <end position="188"/>
    </location>
</feature>
<evidence type="ECO:0000256" key="18">
    <source>
        <dbReference type="SAM" id="MobiDB-lite"/>
    </source>
</evidence>
<evidence type="ECO:0000256" key="1">
    <source>
        <dbReference type="ARBA" id="ARBA00004304"/>
    </source>
</evidence>
<dbReference type="GO" id="GO:0000139">
    <property type="term" value="C:Golgi membrane"/>
    <property type="evidence" value="ECO:0007669"/>
    <property type="project" value="UniProtKB-SubCell"/>
</dbReference>
<name>A0A9P4Y4K2_CRYP1</name>
<feature type="non-terminal residue" evidence="21">
    <location>
        <position position="1"/>
    </location>
</feature>
<feature type="non-terminal residue" evidence="21">
    <location>
        <position position="336"/>
    </location>
</feature>
<dbReference type="GO" id="GO:0031966">
    <property type="term" value="C:mitochondrial membrane"/>
    <property type="evidence" value="ECO:0007669"/>
    <property type="project" value="UniProtKB-SubCell"/>
</dbReference>
<evidence type="ECO:0000256" key="14">
    <source>
        <dbReference type="ARBA" id="ARBA00023128"/>
    </source>
</evidence>
<evidence type="ECO:0000256" key="17">
    <source>
        <dbReference type="ARBA" id="ARBA00023329"/>
    </source>
</evidence>
<dbReference type="InterPro" id="IPR018939">
    <property type="entry name" value="Autophagy-rel_prot_27"/>
</dbReference>
<dbReference type="EMBL" id="MU032347">
    <property type="protein sequence ID" value="KAF3766050.1"/>
    <property type="molecule type" value="Genomic_DNA"/>
</dbReference>
<evidence type="ECO:0000256" key="5">
    <source>
        <dbReference type="ARBA" id="ARBA00005363"/>
    </source>
</evidence>
<keyword evidence="17" id="KW-0968">Cytoplasmic vesicle</keyword>
<keyword evidence="16" id="KW-1015">Disulfide bond</keyword>
<evidence type="ECO:0000256" key="6">
    <source>
        <dbReference type="ARBA" id="ARBA00013776"/>
    </source>
</evidence>
<proteinExistence type="inferred from homology"/>
<keyword evidence="14" id="KW-0496">Mitochondrion</keyword>
<feature type="region of interest" description="Disordered" evidence="18">
    <location>
        <begin position="110"/>
        <end position="210"/>
    </location>
</feature>
<evidence type="ECO:0000256" key="9">
    <source>
        <dbReference type="ARBA" id="ARBA00022729"/>
    </source>
</evidence>
<dbReference type="GeneID" id="63833008"/>
<comment type="caution">
    <text evidence="21">The sequence shown here is derived from an EMBL/GenBank/DDBJ whole genome shotgun (WGS) entry which is preliminary data.</text>
</comment>
<organism evidence="21 22">
    <name type="scientific">Cryphonectria parasitica (strain ATCC 38755 / EP155)</name>
    <dbReference type="NCBI Taxonomy" id="660469"/>
    <lineage>
        <taxon>Eukaryota</taxon>
        <taxon>Fungi</taxon>
        <taxon>Dikarya</taxon>
        <taxon>Ascomycota</taxon>
        <taxon>Pezizomycotina</taxon>
        <taxon>Sordariomycetes</taxon>
        <taxon>Sordariomycetidae</taxon>
        <taxon>Diaporthales</taxon>
        <taxon>Cryphonectriaceae</taxon>
        <taxon>Cryphonectria-Endothia species complex</taxon>
        <taxon>Cryphonectria</taxon>
    </lineage>
</organism>
<evidence type="ECO:0000256" key="10">
    <source>
        <dbReference type="ARBA" id="ARBA00022927"/>
    </source>
</evidence>
<dbReference type="PROSITE" id="PS51914">
    <property type="entry name" value="MRH"/>
    <property type="match status" value="1"/>
</dbReference>
<comment type="similarity">
    <text evidence="5">Belongs to the ATG27 family.</text>
</comment>
<dbReference type="GO" id="GO:0030659">
    <property type="term" value="C:cytoplasmic vesicle membrane"/>
    <property type="evidence" value="ECO:0007669"/>
    <property type="project" value="UniProtKB-SubCell"/>
</dbReference>
<feature type="domain" description="MRH" evidence="20">
    <location>
        <begin position="8"/>
        <end position="250"/>
    </location>
</feature>
<evidence type="ECO:0000256" key="8">
    <source>
        <dbReference type="ARBA" id="ARBA00022692"/>
    </source>
</evidence>
<evidence type="ECO:0000256" key="16">
    <source>
        <dbReference type="ARBA" id="ARBA00023157"/>
    </source>
</evidence>
<gene>
    <name evidence="21" type="ORF">M406DRAFT_231604</name>
</gene>
<evidence type="ECO:0000313" key="21">
    <source>
        <dbReference type="EMBL" id="KAF3766050.1"/>
    </source>
</evidence>
<evidence type="ECO:0000256" key="12">
    <source>
        <dbReference type="ARBA" id="ARBA00023006"/>
    </source>
</evidence>
<dbReference type="Proteomes" id="UP000803844">
    <property type="component" value="Unassembled WGS sequence"/>
</dbReference>
<reference evidence="21" key="1">
    <citation type="journal article" date="2020" name="Phytopathology">
        <title>Genome sequence of the chestnut blight fungus Cryphonectria parasitica EP155: A fundamental resource for an archetypical invasive plant pathogen.</title>
        <authorList>
            <person name="Crouch J.A."/>
            <person name="Dawe A."/>
            <person name="Aerts A."/>
            <person name="Barry K."/>
            <person name="Churchill A.C.L."/>
            <person name="Grimwood J."/>
            <person name="Hillman B."/>
            <person name="Milgroom M.G."/>
            <person name="Pangilinan J."/>
            <person name="Smith M."/>
            <person name="Salamov A."/>
            <person name="Schmutz J."/>
            <person name="Yadav J."/>
            <person name="Grigoriev I.V."/>
            <person name="Nuss D."/>
        </authorList>
    </citation>
    <scope>NUCLEOTIDE SEQUENCE</scope>
    <source>
        <strain evidence="21">EP155</strain>
    </source>
</reference>
<evidence type="ECO:0000256" key="15">
    <source>
        <dbReference type="ARBA" id="ARBA00023136"/>
    </source>
</evidence>
<feature type="compositionally biased region" description="Acidic residues" evidence="18">
    <location>
        <begin position="189"/>
        <end position="205"/>
    </location>
</feature>
<feature type="compositionally biased region" description="Basic residues" evidence="18">
    <location>
        <begin position="122"/>
        <end position="132"/>
    </location>
</feature>
<dbReference type="PANTHER" id="PTHR15071">
    <property type="entry name" value="MANNOSE-6-PHOSPHATE RECEPTOR FAMILY MEMBER"/>
    <property type="match status" value="1"/>
</dbReference>
<keyword evidence="7" id="KW-0813">Transport</keyword>
<evidence type="ECO:0000256" key="2">
    <source>
        <dbReference type="ARBA" id="ARBA00004358"/>
    </source>
</evidence>
<keyword evidence="8 19" id="KW-0812">Transmembrane</keyword>
<feature type="compositionally biased region" description="Basic and acidic residues" evidence="18">
    <location>
        <begin position="151"/>
        <end position="168"/>
    </location>
</feature>
<keyword evidence="22" id="KW-1185">Reference proteome</keyword>
<accession>A0A9P4Y4K2</accession>
<keyword evidence="12" id="KW-0072">Autophagy</keyword>
<evidence type="ECO:0000259" key="20">
    <source>
        <dbReference type="PROSITE" id="PS51914"/>
    </source>
</evidence>
<evidence type="ECO:0000256" key="13">
    <source>
        <dbReference type="ARBA" id="ARBA00023034"/>
    </source>
</evidence>
<dbReference type="PANTHER" id="PTHR15071:SF13">
    <property type="entry name" value="AUTOPHAGY-RELATED PROTEIN 27"/>
    <property type="match status" value="1"/>
</dbReference>
<dbReference type="GO" id="GO:0015031">
    <property type="term" value="P:protein transport"/>
    <property type="evidence" value="ECO:0007669"/>
    <property type="project" value="UniProtKB-KW"/>
</dbReference>
<dbReference type="GO" id="GO:0006914">
    <property type="term" value="P:autophagy"/>
    <property type="evidence" value="ECO:0007669"/>
    <property type="project" value="UniProtKB-KW"/>
</dbReference>
<feature type="transmembrane region" description="Helical" evidence="19">
    <location>
        <begin position="263"/>
        <end position="283"/>
    </location>
</feature>
<protein>
    <recommendedName>
        <fullName evidence="6">Autophagy-related protein 27</fullName>
    </recommendedName>
</protein>
<dbReference type="OrthoDB" id="29460at2759"/>
<dbReference type="AlphaFoldDB" id="A0A9P4Y4K2"/>
<dbReference type="Gene3D" id="2.70.130.10">
    <property type="entry name" value="Mannose-6-phosphate receptor binding domain"/>
    <property type="match status" value="1"/>
</dbReference>
<dbReference type="RefSeq" id="XP_040777011.1">
    <property type="nucleotide sequence ID" value="XM_040915879.1"/>
</dbReference>
<evidence type="ECO:0000256" key="19">
    <source>
        <dbReference type="SAM" id="Phobius"/>
    </source>
</evidence>
<dbReference type="InterPro" id="IPR044865">
    <property type="entry name" value="MRH_dom"/>
</dbReference>
<keyword evidence="9" id="KW-0732">Signal</keyword>
<dbReference type="InterPro" id="IPR009011">
    <property type="entry name" value="Man6P_isomerase_rcpt-bd_dom_sf"/>
</dbReference>
<dbReference type="GO" id="GO:0034045">
    <property type="term" value="C:phagophore assembly site membrane"/>
    <property type="evidence" value="ECO:0007669"/>
    <property type="project" value="UniProtKB-SubCell"/>
</dbReference>
<evidence type="ECO:0000256" key="3">
    <source>
        <dbReference type="ARBA" id="ARBA00004472"/>
    </source>
</evidence>
<evidence type="ECO:0000313" key="22">
    <source>
        <dbReference type="Proteomes" id="UP000803844"/>
    </source>
</evidence>
<sequence length="336" mass="37335">SSAMFWCNQVQVDGQRWNFEALAGPHSVVTWQEQQPFQFVNTTYTLDLCAPLKKEGPADESCPNGARVCGIKRGKRTDETEYKVIDVMSIAGDLQNRGVSKGLDVTATRLKTSDSTSDSKKQGVRIRMHGGRHPLQSGGREQRAIVEMLCDPDKTGKEGEWDTAKDGYEQVPVATDPENAARLRRRDEGDEGDNDDDDDDDDVGDGVETSERQLLKPDAALIFDSYGPLADDGNVDVLRLTWHTKLACEDHEEEGGSGKSGHWGFFTWLVILVFLGTASYLIFGSWLNYNRYGARGWDLLPHGDTLRDIPYLLKDWTRRVLNTVQGTGSRGGYSAV</sequence>
<keyword evidence="11 19" id="KW-1133">Transmembrane helix</keyword>
<dbReference type="Pfam" id="PF09451">
    <property type="entry name" value="ATG27"/>
    <property type="match status" value="1"/>
</dbReference>
<comment type="subcellular location">
    <subcellularLocation>
        <location evidence="2">Cytoplasmic vesicle membrane</location>
        <topology evidence="2">Single-pass type I membrane protein</topology>
    </subcellularLocation>
    <subcellularLocation>
        <location evidence="4">Golgi apparatus membrane</location>
        <topology evidence="4">Single-pass type I membrane protein</topology>
    </subcellularLocation>
    <subcellularLocation>
        <location evidence="1">Mitochondrion membrane</location>
        <topology evidence="1">Single-pass membrane protein</topology>
    </subcellularLocation>
    <subcellularLocation>
        <location evidence="3">Preautophagosomal structure membrane</location>
        <topology evidence="3">Single-pass type I membrane protein</topology>
    </subcellularLocation>
</comment>
<keyword evidence="10" id="KW-0653">Protein transport</keyword>
<keyword evidence="15 19" id="KW-0472">Membrane</keyword>
<evidence type="ECO:0000256" key="4">
    <source>
        <dbReference type="ARBA" id="ARBA00004614"/>
    </source>
</evidence>
<keyword evidence="13" id="KW-0333">Golgi apparatus</keyword>
<evidence type="ECO:0000256" key="11">
    <source>
        <dbReference type="ARBA" id="ARBA00022989"/>
    </source>
</evidence>
<evidence type="ECO:0000256" key="7">
    <source>
        <dbReference type="ARBA" id="ARBA00022448"/>
    </source>
</evidence>